<name>A0A1F6BIJ9_9BACT</name>
<comment type="caution">
    <text evidence="1">The sequence shown here is derived from an EMBL/GenBank/DDBJ whole genome shotgun (WGS) entry which is preliminary data.</text>
</comment>
<reference evidence="1 2" key="1">
    <citation type="journal article" date="2016" name="Nat. Commun.">
        <title>Thousands of microbial genomes shed light on interconnected biogeochemical processes in an aquifer system.</title>
        <authorList>
            <person name="Anantharaman K."/>
            <person name="Brown C.T."/>
            <person name="Hug L.A."/>
            <person name="Sharon I."/>
            <person name="Castelle C.J."/>
            <person name="Probst A.J."/>
            <person name="Thomas B.C."/>
            <person name="Singh A."/>
            <person name="Wilkins M.J."/>
            <person name="Karaoz U."/>
            <person name="Brodie E.L."/>
            <person name="Williams K.H."/>
            <person name="Hubbard S.S."/>
            <person name="Banfield J.F."/>
        </authorList>
    </citation>
    <scope>NUCLEOTIDE SEQUENCE [LARGE SCALE GENOMIC DNA]</scope>
</reference>
<organism evidence="1 2">
    <name type="scientific">Candidatus Jorgensenbacteria bacterium GWA1_54_12</name>
    <dbReference type="NCBI Taxonomy" id="1798468"/>
    <lineage>
        <taxon>Bacteria</taxon>
        <taxon>Candidatus Joergenseniibacteriota</taxon>
    </lineage>
</organism>
<dbReference type="EMBL" id="MFKH01000017">
    <property type="protein sequence ID" value="OGG36730.1"/>
    <property type="molecule type" value="Genomic_DNA"/>
</dbReference>
<gene>
    <name evidence="1" type="ORF">A2110_00135</name>
</gene>
<dbReference type="AlphaFoldDB" id="A0A1F6BIJ9"/>
<accession>A0A1F6BIJ9</accession>
<evidence type="ECO:0000313" key="2">
    <source>
        <dbReference type="Proteomes" id="UP000176273"/>
    </source>
</evidence>
<dbReference type="STRING" id="1798468.A2110_00135"/>
<evidence type="ECO:0000313" key="1">
    <source>
        <dbReference type="EMBL" id="OGG36730.1"/>
    </source>
</evidence>
<proteinExistence type="predicted"/>
<sequence>MGTFLERYPRIRTELTASVTVRELYKFLVRIISAYDNIALVLPDTMGWKRIKPRHARECAKRAEEFAPFLGVGELEQAFFAVLFAAHDLGRMVQATIQGLAAGTVALSDSFKSSWDLVLNAERPAPYPDELHGLDSVRILRPIFGAFAETDVGRWALTAVECHSHKNNPTLDVVGGVREALELAKTLRDLDKVEGFRATAAYVGNPERKATERLQNWPDRLAGDPEWGTELRRIDPPAMLNLFEREEVIPRRECRSYETYMLQFLAWVFQITQPEMLDIALSERGPQQVVTYLLDQLCASQEQRDLLLAKLVMWHNGRLLE</sequence>
<protein>
    <submittedName>
        <fullName evidence="1">Uncharacterized protein</fullName>
    </submittedName>
</protein>
<dbReference type="Proteomes" id="UP000176273">
    <property type="component" value="Unassembled WGS sequence"/>
</dbReference>